<accession>A0A502IJT6</accession>
<dbReference type="EMBL" id="RCZA01000002">
    <property type="protein sequence ID" value="TPG86615.1"/>
    <property type="molecule type" value="Genomic_DNA"/>
</dbReference>
<dbReference type="Proteomes" id="UP000320914">
    <property type="component" value="Unassembled WGS sequence"/>
</dbReference>
<sequence length="166" mass="17856">MAVVATLDSFNDSASAVRSHTFRFKILAANVWDDALIQLNSVPKTVWGEETLFPRTPQVHTIKLSVDNVGSHLLNREICLGLKGYSSARDLGLTNVQPALGEYQRLTSAGLSWQCTGTIGGAYALQLEASRLLKQSPVNAMSWGPVPPAGLSDGIPEISKNPEIPD</sequence>
<gene>
    <name evidence="1" type="ORF">EAH74_05620</name>
</gene>
<reference evidence="1 2" key="1">
    <citation type="journal article" date="2019" name="Environ. Microbiol.">
        <title>Species interactions and distinct microbial communities in high Arctic permafrost affected cryosols are associated with the CH4 and CO2 gas fluxes.</title>
        <authorList>
            <person name="Altshuler I."/>
            <person name="Hamel J."/>
            <person name="Turney S."/>
            <person name="Magnuson E."/>
            <person name="Levesque R."/>
            <person name="Greer C."/>
            <person name="Whyte L.G."/>
        </authorList>
    </citation>
    <scope>NUCLEOTIDE SEQUENCE [LARGE SCALE GENOMIC DNA]</scope>
    <source>
        <strain evidence="1 2">OWC5</strain>
    </source>
</reference>
<comment type="caution">
    <text evidence="1">The sequence shown here is derived from an EMBL/GenBank/DDBJ whole genome shotgun (WGS) entry which is preliminary data.</text>
</comment>
<dbReference type="AlphaFoldDB" id="A0A502IJT6"/>
<protein>
    <submittedName>
        <fullName evidence="1">Uncharacterized protein</fullName>
    </submittedName>
</protein>
<name>A0A502IJT6_9PSED</name>
<evidence type="ECO:0000313" key="1">
    <source>
        <dbReference type="EMBL" id="TPG86615.1"/>
    </source>
</evidence>
<proteinExistence type="predicted"/>
<organism evidence="1 2">
    <name type="scientific">Pseudomonas mandelii</name>
    <dbReference type="NCBI Taxonomy" id="75612"/>
    <lineage>
        <taxon>Bacteria</taxon>
        <taxon>Pseudomonadati</taxon>
        <taxon>Pseudomonadota</taxon>
        <taxon>Gammaproteobacteria</taxon>
        <taxon>Pseudomonadales</taxon>
        <taxon>Pseudomonadaceae</taxon>
        <taxon>Pseudomonas</taxon>
    </lineage>
</organism>
<evidence type="ECO:0000313" key="2">
    <source>
        <dbReference type="Proteomes" id="UP000320914"/>
    </source>
</evidence>